<keyword evidence="4" id="KW-1185">Reference proteome</keyword>
<dbReference type="Proteomes" id="UP001500218">
    <property type="component" value="Unassembled WGS sequence"/>
</dbReference>
<dbReference type="EMBL" id="BAAALT010000076">
    <property type="protein sequence ID" value="GAA1804766.1"/>
    <property type="molecule type" value="Genomic_DNA"/>
</dbReference>
<name>A0ABN2M1G8_9ACTN</name>
<evidence type="ECO:0000313" key="4">
    <source>
        <dbReference type="Proteomes" id="UP001500218"/>
    </source>
</evidence>
<proteinExistence type="predicted"/>
<sequence>MPDLLYKCDYHDFVVVRAKQSGYTSFDVMITAILLAVLAAAAVPACHPPAERHDYPGAVADVAGHWPADHDDSPPALTEIASGPAGLMWPGPDHDDGCRSGQPVSAIHPDTSVGTTDLSRLPETPSDTQVVADDPALAARARPAGRHLLIMHRIART</sequence>
<evidence type="ECO:0000256" key="2">
    <source>
        <dbReference type="SAM" id="Phobius"/>
    </source>
</evidence>
<evidence type="ECO:0000313" key="3">
    <source>
        <dbReference type="EMBL" id="GAA1804766.1"/>
    </source>
</evidence>
<dbReference type="RefSeq" id="WP_344130737.1">
    <property type="nucleotide sequence ID" value="NZ_BAAALT010000076.1"/>
</dbReference>
<accession>A0ABN2M1G8</accession>
<comment type="caution">
    <text evidence="3">The sequence shown here is derived from an EMBL/GenBank/DDBJ whole genome shotgun (WGS) entry which is preliminary data.</text>
</comment>
<organism evidence="3 4">
    <name type="scientific">Luedemannella flava</name>
    <dbReference type="NCBI Taxonomy" id="349316"/>
    <lineage>
        <taxon>Bacteria</taxon>
        <taxon>Bacillati</taxon>
        <taxon>Actinomycetota</taxon>
        <taxon>Actinomycetes</taxon>
        <taxon>Micromonosporales</taxon>
        <taxon>Micromonosporaceae</taxon>
        <taxon>Luedemannella</taxon>
    </lineage>
</organism>
<feature type="region of interest" description="Disordered" evidence="1">
    <location>
        <begin position="90"/>
        <end position="127"/>
    </location>
</feature>
<feature type="transmembrane region" description="Helical" evidence="2">
    <location>
        <begin position="28"/>
        <end position="46"/>
    </location>
</feature>
<keyword evidence="2" id="KW-0472">Membrane</keyword>
<evidence type="ECO:0000256" key="1">
    <source>
        <dbReference type="SAM" id="MobiDB-lite"/>
    </source>
</evidence>
<gene>
    <name evidence="3" type="ORF">GCM10009682_28060</name>
</gene>
<keyword evidence="2" id="KW-1133">Transmembrane helix</keyword>
<keyword evidence="2" id="KW-0812">Transmembrane</keyword>
<reference evidence="3 4" key="1">
    <citation type="journal article" date="2019" name="Int. J. Syst. Evol. Microbiol.">
        <title>The Global Catalogue of Microorganisms (GCM) 10K type strain sequencing project: providing services to taxonomists for standard genome sequencing and annotation.</title>
        <authorList>
            <consortium name="The Broad Institute Genomics Platform"/>
            <consortium name="The Broad Institute Genome Sequencing Center for Infectious Disease"/>
            <person name="Wu L."/>
            <person name="Ma J."/>
        </authorList>
    </citation>
    <scope>NUCLEOTIDE SEQUENCE [LARGE SCALE GENOMIC DNA]</scope>
    <source>
        <strain evidence="3 4">JCM 13250</strain>
    </source>
</reference>
<protein>
    <submittedName>
        <fullName evidence="3">Uncharacterized protein</fullName>
    </submittedName>
</protein>